<dbReference type="EMBL" id="JBHSBA010000011">
    <property type="protein sequence ID" value="MFC4127163.1"/>
    <property type="molecule type" value="Genomic_DNA"/>
</dbReference>
<evidence type="ECO:0000313" key="2">
    <source>
        <dbReference type="Proteomes" id="UP001595767"/>
    </source>
</evidence>
<keyword evidence="2" id="KW-1185">Reference proteome</keyword>
<dbReference type="RefSeq" id="WP_378552372.1">
    <property type="nucleotide sequence ID" value="NZ_JBHSBA010000011.1"/>
</dbReference>
<evidence type="ECO:0000313" key="1">
    <source>
        <dbReference type="EMBL" id="MFC4127163.1"/>
    </source>
</evidence>
<reference evidence="2" key="1">
    <citation type="journal article" date="2019" name="Int. J. Syst. Evol. Microbiol.">
        <title>The Global Catalogue of Microorganisms (GCM) 10K type strain sequencing project: providing services to taxonomists for standard genome sequencing and annotation.</title>
        <authorList>
            <consortium name="The Broad Institute Genomics Platform"/>
            <consortium name="The Broad Institute Genome Sequencing Center for Infectious Disease"/>
            <person name="Wu L."/>
            <person name="Ma J."/>
        </authorList>
    </citation>
    <scope>NUCLEOTIDE SEQUENCE [LARGE SCALE GENOMIC DNA]</scope>
    <source>
        <strain evidence="2">CGMCC 4.7204</strain>
    </source>
</reference>
<sequence length="126" mass="12983">MRRQWPFRLLGLATAAYGLAVAVRPEVLLRPCGFDTDRAGGRTVARMVGCRDAICGTAMVVAVGPGVGRAAAGVRVAVDLADAVVLGAAVEPRLRRTAIAVPLVWALLGAGSAALAWPSRPTTARP</sequence>
<name>A0ABV8L9J0_9NOCA</name>
<dbReference type="Proteomes" id="UP001595767">
    <property type="component" value="Unassembled WGS sequence"/>
</dbReference>
<organism evidence="1 2">
    <name type="scientific">Nocardia rhizosphaerae</name>
    <dbReference type="NCBI Taxonomy" id="1691571"/>
    <lineage>
        <taxon>Bacteria</taxon>
        <taxon>Bacillati</taxon>
        <taxon>Actinomycetota</taxon>
        <taxon>Actinomycetes</taxon>
        <taxon>Mycobacteriales</taxon>
        <taxon>Nocardiaceae</taxon>
        <taxon>Nocardia</taxon>
    </lineage>
</organism>
<evidence type="ECO:0008006" key="3">
    <source>
        <dbReference type="Google" id="ProtNLM"/>
    </source>
</evidence>
<accession>A0ABV8L9J0</accession>
<comment type="caution">
    <text evidence="1">The sequence shown here is derived from an EMBL/GenBank/DDBJ whole genome shotgun (WGS) entry which is preliminary data.</text>
</comment>
<proteinExistence type="predicted"/>
<gene>
    <name evidence="1" type="ORF">ACFOW8_19720</name>
</gene>
<protein>
    <recommendedName>
        <fullName evidence="3">DUF2752 domain-containing protein</fullName>
    </recommendedName>
</protein>